<dbReference type="SMART" id="SM00530">
    <property type="entry name" value="HTH_XRE"/>
    <property type="match status" value="1"/>
</dbReference>
<dbReference type="PANTHER" id="PTHR46558:SF11">
    <property type="entry name" value="HTH-TYPE TRANSCRIPTIONAL REGULATOR XRE"/>
    <property type="match status" value="1"/>
</dbReference>
<dbReference type="KEGG" id="fpal:HYN49_03820"/>
<dbReference type="InterPro" id="IPR001387">
    <property type="entry name" value="Cro/C1-type_HTH"/>
</dbReference>
<evidence type="ECO:0000256" key="4">
    <source>
        <dbReference type="ARBA" id="ARBA00023125"/>
    </source>
</evidence>
<evidence type="ECO:0000256" key="6">
    <source>
        <dbReference type="SAM" id="Phobius"/>
    </source>
</evidence>
<feature type="transmembrane region" description="Helical" evidence="6">
    <location>
        <begin position="115"/>
        <end position="136"/>
    </location>
</feature>
<dbReference type="OrthoDB" id="1357763at2"/>
<name>A0A2S1SFE9_9FLAO</name>
<proteinExistence type="predicted"/>
<dbReference type="Gene3D" id="1.10.260.40">
    <property type="entry name" value="lambda repressor-like DNA-binding domains"/>
    <property type="match status" value="1"/>
</dbReference>
<dbReference type="RefSeq" id="WP_108902886.1">
    <property type="nucleotide sequence ID" value="NZ_CP029187.1"/>
</dbReference>
<dbReference type="PANTHER" id="PTHR46558">
    <property type="entry name" value="TRACRIPTIONAL REGULATORY PROTEIN-RELATED-RELATED"/>
    <property type="match status" value="1"/>
</dbReference>
<feature type="transmembrane region" description="Helical" evidence="6">
    <location>
        <begin position="73"/>
        <end position="94"/>
    </location>
</feature>
<organism evidence="8 9">
    <name type="scientific">Flavobacterium pallidum</name>
    <dbReference type="NCBI Taxonomy" id="2172098"/>
    <lineage>
        <taxon>Bacteria</taxon>
        <taxon>Pseudomonadati</taxon>
        <taxon>Bacteroidota</taxon>
        <taxon>Flavobacteriia</taxon>
        <taxon>Flavobacteriales</taxon>
        <taxon>Flavobacteriaceae</taxon>
        <taxon>Flavobacterium</taxon>
    </lineage>
</organism>
<protein>
    <submittedName>
        <fullName evidence="8">XRE family transcriptional regulator</fullName>
    </submittedName>
</protein>
<dbReference type="AlphaFoldDB" id="A0A2S1SFE9"/>
<accession>A0A2S1SFE9</accession>
<dbReference type="Proteomes" id="UP000244937">
    <property type="component" value="Chromosome"/>
</dbReference>
<keyword evidence="3 6" id="KW-1133">Transmembrane helix</keyword>
<sequence length="187" mass="21690">MEAIGERILKVRKQKGMSQEQLADLSKINLRTLQRIEKGDNEPRGNTLKQICEVLQINIEELVDYGKIDDRKYLVFLHLSVMTGIIIPLGNIILPAILWLNKRDKIINVDVHGKSILNFQILFTILVNVFLVIGVYGKISHDYQIPSFFYIYYLLIIVALLYPIFIASRINKGNNKKFYPNLIRFVK</sequence>
<dbReference type="GO" id="GO:0003677">
    <property type="term" value="F:DNA binding"/>
    <property type="evidence" value="ECO:0007669"/>
    <property type="project" value="UniProtKB-KW"/>
</dbReference>
<feature type="transmembrane region" description="Helical" evidence="6">
    <location>
        <begin position="148"/>
        <end position="167"/>
    </location>
</feature>
<dbReference type="InterPro" id="IPR010982">
    <property type="entry name" value="Lambda_DNA-bd_dom_sf"/>
</dbReference>
<feature type="domain" description="HTH cro/C1-type" evidence="7">
    <location>
        <begin position="8"/>
        <end position="62"/>
    </location>
</feature>
<dbReference type="InterPro" id="IPR019109">
    <property type="entry name" value="MamF_MmsF"/>
</dbReference>
<dbReference type="Pfam" id="PF01381">
    <property type="entry name" value="HTH_3"/>
    <property type="match status" value="1"/>
</dbReference>
<keyword evidence="2 6" id="KW-0812">Transmembrane</keyword>
<dbReference type="PROSITE" id="PS50943">
    <property type="entry name" value="HTH_CROC1"/>
    <property type="match status" value="1"/>
</dbReference>
<comment type="subcellular location">
    <subcellularLocation>
        <location evidence="1">Membrane</location>
        <topology evidence="1">Multi-pass membrane protein</topology>
    </subcellularLocation>
</comment>
<evidence type="ECO:0000313" key="8">
    <source>
        <dbReference type="EMBL" id="AWI25091.1"/>
    </source>
</evidence>
<reference evidence="8 9" key="1">
    <citation type="submission" date="2018-05" db="EMBL/GenBank/DDBJ databases">
        <title>Genome sequencing of Flavobacterium sp. HYN0049.</title>
        <authorList>
            <person name="Yi H."/>
            <person name="Baek C."/>
        </authorList>
    </citation>
    <scope>NUCLEOTIDE SEQUENCE [LARGE SCALE GENOMIC DNA]</scope>
    <source>
        <strain evidence="8 9">HYN0049</strain>
    </source>
</reference>
<evidence type="ECO:0000256" key="1">
    <source>
        <dbReference type="ARBA" id="ARBA00004141"/>
    </source>
</evidence>
<evidence type="ECO:0000256" key="5">
    <source>
        <dbReference type="ARBA" id="ARBA00023136"/>
    </source>
</evidence>
<evidence type="ECO:0000256" key="2">
    <source>
        <dbReference type="ARBA" id="ARBA00022692"/>
    </source>
</evidence>
<dbReference type="SUPFAM" id="SSF47413">
    <property type="entry name" value="lambda repressor-like DNA-binding domains"/>
    <property type="match status" value="1"/>
</dbReference>
<keyword evidence="9" id="KW-1185">Reference proteome</keyword>
<dbReference type="Pfam" id="PF09685">
    <property type="entry name" value="MamF_MmsF"/>
    <property type="match status" value="1"/>
</dbReference>
<keyword evidence="4" id="KW-0238">DNA-binding</keyword>
<dbReference type="EMBL" id="CP029187">
    <property type="protein sequence ID" value="AWI25091.1"/>
    <property type="molecule type" value="Genomic_DNA"/>
</dbReference>
<evidence type="ECO:0000259" key="7">
    <source>
        <dbReference type="PROSITE" id="PS50943"/>
    </source>
</evidence>
<evidence type="ECO:0000313" key="9">
    <source>
        <dbReference type="Proteomes" id="UP000244937"/>
    </source>
</evidence>
<gene>
    <name evidence="8" type="ORF">HYN49_03820</name>
</gene>
<dbReference type="CDD" id="cd00093">
    <property type="entry name" value="HTH_XRE"/>
    <property type="match status" value="1"/>
</dbReference>
<evidence type="ECO:0000256" key="3">
    <source>
        <dbReference type="ARBA" id="ARBA00022989"/>
    </source>
</evidence>
<keyword evidence="5 6" id="KW-0472">Membrane</keyword>